<dbReference type="InterPro" id="IPR036291">
    <property type="entry name" value="NAD(P)-bd_dom_sf"/>
</dbReference>
<dbReference type="PANTHER" id="PTHR24320:SF283">
    <property type="entry name" value="RETINOL DEHYDROGENASE 11"/>
    <property type="match status" value="1"/>
</dbReference>
<comment type="similarity">
    <text evidence="1">Belongs to the short-chain dehydrogenases/reductases (SDR) family.</text>
</comment>
<dbReference type="AlphaFoldDB" id="A0AAD2H359"/>
<accession>A0AAD2H359</accession>
<dbReference type="Gene3D" id="3.40.50.720">
    <property type="entry name" value="NAD(P)-binding Rossmann-like Domain"/>
    <property type="match status" value="1"/>
</dbReference>
<dbReference type="Proteomes" id="UP001295794">
    <property type="component" value="Unassembled WGS sequence"/>
</dbReference>
<comment type="caution">
    <text evidence="3">The sequence shown here is derived from an EMBL/GenBank/DDBJ whole genome shotgun (WGS) entry which is preliminary data.</text>
</comment>
<name>A0AAD2H359_9AGAR</name>
<evidence type="ECO:0000313" key="3">
    <source>
        <dbReference type="EMBL" id="CAK5269114.1"/>
    </source>
</evidence>
<dbReference type="InterPro" id="IPR002347">
    <property type="entry name" value="SDR_fam"/>
</dbReference>
<dbReference type="GO" id="GO:0016491">
    <property type="term" value="F:oxidoreductase activity"/>
    <property type="evidence" value="ECO:0007669"/>
    <property type="project" value="UniProtKB-KW"/>
</dbReference>
<dbReference type="EMBL" id="CAVNYO010000138">
    <property type="protein sequence ID" value="CAK5269114.1"/>
    <property type="molecule type" value="Genomic_DNA"/>
</dbReference>
<dbReference type="SUPFAM" id="SSF51735">
    <property type="entry name" value="NAD(P)-binding Rossmann-fold domains"/>
    <property type="match status" value="1"/>
</dbReference>
<reference evidence="3" key="1">
    <citation type="submission" date="2023-11" db="EMBL/GenBank/DDBJ databases">
        <authorList>
            <person name="De Vega J J."/>
            <person name="De Vega J J."/>
        </authorList>
    </citation>
    <scope>NUCLEOTIDE SEQUENCE</scope>
</reference>
<keyword evidence="2" id="KW-0560">Oxidoreductase</keyword>
<dbReference type="Pfam" id="PF00106">
    <property type="entry name" value="adh_short"/>
    <property type="match status" value="1"/>
</dbReference>
<sequence length="390" mass="41959">MLFDLTSAHSANLSMSPNGASSGICVHRPRVCHRLRKRTSVDVCKTDLRGIARLGPQSQTDMTTELSFSSTASEAAAAFTAEIRGKNVLITGTSIDGIGFEAAKAIAPYANLVIITGYDAERLRLSEAAIKQHVPEANVRKLTLDLSSLSAVRTAAAEVNAYSEPIHVLVNNAAAAIAPFKLTVDGFENQIATAHLGPFLFTKLLFPKLLQSASATFTPRVVMVASNAHLFGKGVDFEHGLKRNPDESKHNVGLAYFQAKSANIMFARELAIRGEGKVLAFSLHPGVIMTNINKKDVTAPILQAVKILDAEGKPNTKDFNWKTIPQGAATTVTAAFDPSLKDKSGAYLNDCKVTATITNTEKLAPHTSSLDNSKKLWEITEELIGEKFET</sequence>
<keyword evidence="4" id="KW-1185">Reference proteome</keyword>
<evidence type="ECO:0000313" key="4">
    <source>
        <dbReference type="Proteomes" id="UP001295794"/>
    </source>
</evidence>
<dbReference type="PANTHER" id="PTHR24320">
    <property type="entry name" value="RETINOL DEHYDROGENASE"/>
    <property type="match status" value="1"/>
</dbReference>
<evidence type="ECO:0000256" key="2">
    <source>
        <dbReference type="ARBA" id="ARBA00023002"/>
    </source>
</evidence>
<organism evidence="3 4">
    <name type="scientific">Mycena citricolor</name>
    <dbReference type="NCBI Taxonomy" id="2018698"/>
    <lineage>
        <taxon>Eukaryota</taxon>
        <taxon>Fungi</taxon>
        <taxon>Dikarya</taxon>
        <taxon>Basidiomycota</taxon>
        <taxon>Agaricomycotina</taxon>
        <taxon>Agaricomycetes</taxon>
        <taxon>Agaricomycetidae</taxon>
        <taxon>Agaricales</taxon>
        <taxon>Marasmiineae</taxon>
        <taxon>Mycenaceae</taxon>
        <taxon>Mycena</taxon>
    </lineage>
</organism>
<evidence type="ECO:0000256" key="1">
    <source>
        <dbReference type="ARBA" id="ARBA00006484"/>
    </source>
</evidence>
<proteinExistence type="inferred from homology"/>
<gene>
    <name evidence="3" type="ORF">MYCIT1_LOCUS12601</name>
</gene>
<protein>
    <submittedName>
        <fullName evidence="3">Uncharacterized protein</fullName>
    </submittedName>
</protein>